<comment type="caution">
    <text evidence="9">The sequence shown here is derived from an EMBL/GenBank/DDBJ whole genome shotgun (WGS) entry which is preliminary data.</text>
</comment>
<keyword evidence="5" id="KW-0812">Transmembrane</keyword>
<dbReference type="GO" id="GO:0016757">
    <property type="term" value="F:glycosyltransferase activity"/>
    <property type="evidence" value="ECO:0007669"/>
    <property type="project" value="UniProtKB-UniRule"/>
</dbReference>
<keyword evidence="7" id="KW-0472">Membrane</keyword>
<comment type="similarity">
    <text evidence="2 8">Belongs to the glycosyltransferase 92 family.</text>
</comment>
<comment type="subcellular location">
    <subcellularLocation>
        <location evidence="1">Membrane</location>
        <topology evidence="1">Single-pass membrane protein</topology>
    </subcellularLocation>
</comment>
<dbReference type="InterPro" id="IPR029044">
    <property type="entry name" value="Nucleotide-diphossugar_trans"/>
</dbReference>
<evidence type="ECO:0000256" key="6">
    <source>
        <dbReference type="ARBA" id="ARBA00022989"/>
    </source>
</evidence>
<dbReference type="EMBL" id="JABWDY010022447">
    <property type="protein sequence ID" value="KAF5191714.1"/>
    <property type="molecule type" value="Genomic_DNA"/>
</dbReference>
<proteinExistence type="inferred from homology"/>
<evidence type="ECO:0000256" key="2">
    <source>
        <dbReference type="ARBA" id="ARBA00007647"/>
    </source>
</evidence>
<protein>
    <recommendedName>
        <fullName evidence="8">Glycosyltransferase family 92 protein</fullName>
        <ecNumber evidence="8">2.4.1.-</ecNumber>
    </recommendedName>
</protein>
<evidence type="ECO:0000256" key="4">
    <source>
        <dbReference type="ARBA" id="ARBA00022679"/>
    </source>
</evidence>
<reference evidence="9 10" key="1">
    <citation type="submission" date="2020-06" db="EMBL/GenBank/DDBJ databases">
        <title>Transcriptomic and genomic resources for Thalictrum thalictroides and T. hernandezii: Facilitating candidate gene discovery in an emerging model plant lineage.</title>
        <authorList>
            <person name="Arias T."/>
            <person name="Riano-Pachon D.M."/>
            <person name="Di Stilio V.S."/>
        </authorList>
    </citation>
    <scope>NUCLEOTIDE SEQUENCE [LARGE SCALE GENOMIC DNA]</scope>
    <source>
        <strain evidence="10">cv. WT478/WT964</strain>
        <tissue evidence="9">Leaves</tissue>
    </source>
</reference>
<gene>
    <name evidence="9" type="ORF">FRX31_018702</name>
</gene>
<keyword evidence="6" id="KW-1133">Transmembrane helix</keyword>
<dbReference type="AlphaFoldDB" id="A0A7J6W2W4"/>
<keyword evidence="4 8" id="KW-0808">Transferase</keyword>
<dbReference type="Proteomes" id="UP000554482">
    <property type="component" value="Unassembled WGS sequence"/>
</dbReference>
<dbReference type="GO" id="GO:0005737">
    <property type="term" value="C:cytoplasm"/>
    <property type="evidence" value="ECO:0007669"/>
    <property type="project" value="TreeGrafter"/>
</dbReference>
<evidence type="ECO:0000256" key="7">
    <source>
        <dbReference type="ARBA" id="ARBA00023136"/>
    </source>
</evidence>
<dbReference type="OrthoDB" id="2526284at2759"/>
<sequence length="590" mass="67725">MRRKSRATLLSFFTTLLIFTPIFLYIFRDTFSGETIHLPPTTTPLSSSNNLVHLSYLIEEEDLLHLNSSSSSISQVSIKDSLPDSILLPDWEVLYITKESLSLNTFDIDDHHQYMCVFQNNATSVAEFTGSLRNSKRFTFKCDVPVSVRRLRPLLSPILTNLNETWPETMGSNWPEMLRWNYLAYESLPTENDVVLFVKGVNNRQGVNRSPEEFNCVFDNGVNYSVKTIVTSSSQEVFRCYHPNNTENSRLFLNGDEKVRVSLEIKEKQTIVPTVAYYTSNKKQIEREDTTYSQLCACTMVHNVGKFLKEWIVYHSKLGVGKFILYDNDSDDDLGKVVQELVLDEEYNVEIVNWPWPKTQEAGFSHSAIYAKGSCKWMMYMDVDEFVFSPSWLNATAPSSDMLLSLLPKTEISSSLSPSASLPPSLPIGQIYIKCLEFGPSNQQSHPIAGVTQGYTCRRRIENRHKSIVLLDVIDHSLQNAIHHFRLKDGYRVKTLRLNEGVVNHYKYQAWSEFKAKFRRRVSAYVVDWNQKMNPMSNDRTPGLGYEPIEPEGWANKFCEVNDSRLKELTQRWFSLDSSATSGSKLAWQD</sequence>
<evidence type="ECO:0000256" key="8">
    <source>
        <dbReference type="RuleBase" id="RU366017"/>
    </source>
</evidence>
<keyword evidence="10" id="KW-1185">Reference proteome</keyword>
<evidence type="ECO:0000313" key="10">
    <source>
        <dbReference type="Proteomes" id="UP000554482"/>
    </source>
</evidence>
<evidence type="ECO:0000256" key="1">
    <source>
        <dbReference type="ARBA" id="ARBA00004167"/>
    </source>
</evidence>
<name>A0A7J6W2W4_THATH</name>
<evidence type="ECO:0000313" key="9">
    <source>
        <dbReference type="EMBL" id="KAF5191714.1"/>
    </source>
</evidence>
<dbReference type="GO" id="GO:0016020">
    <property type="term" value="C:membrane"/>
    <property type="evidence" value="ECO:0007669"/>
    <property type="project" value="UniProtKB-SubCell"/>
</dbReference>
<evidence type="ECO:0000256" key="5">
    <source>
        <dbReference type="ARBA" id="ARBA00022692"/>
    </source>
</evidence>
<accession>A0A7J6W2W4</accession>
<dbReference type="InterPro" id="IPR008166">
    <property type="entry name" value="Glyco_transf_92"/>
</dbReference>
<evidence type="ECO:0000256" key="3">
    <source>
        <dbReference type="ARBA" id="ARBA00022676"/>
    </source>
</evidence>
<dbReference type="PANTHER" id="PTHR21461:SF69">
    <property type="entry name" value="GLYCOSYLTRANSFERASE FAMILY 92 PROTEIN"/>
    <property type="match status" value="1"/>
</dbReference>
<dbReference type="PANTHER" id="PTHR21461">
    <property type="entry name" value="GLYCOSYLTRANSFERASE FAMILY 92 PROTEIN"/>
    <property type="match status" value="1"/>
</dbReference>
<dbReference type="SUPFAM" id="SSF53448">
    <property type="entry name" value="Nucleotide-diphospho-sugar transferases"/>
    <property type="match status" value="1"/>
</dbReference>
<organism evidence="9 10">
    <name type="scientific">Thalictrum thalictroides</name>
    <name type="common">Rue-anemone</name>
    <name type="synonym">Anemone thalictroides</name>
    <dbReference type="NCBI Taxonomy" id="46969"/>
    <lineage>
        <taxon>Eukaryota</taxon>
        <taxon>Viridiplantae</taxon>
        <taxon>Streptophyta</taxon>
        <taxon>Embryophyta</taxon>
        <taxon>Tracheophyta</taxon>
        <taxon>Spermatophyta</taxon>
        <taxon>Magnoliopsida</taxon>
        <taxon>Ranunculales</taxon>
        <taxon>Ranunculaceae</taxon>
        <taxon>Thalictroideae</taxon>
        <taxon>Thalictrum</taxon>
    </lineage>
</organism>
<dbReference type="EC" id="2.4.1.-" evidence="8"/>
<dbReference type="Pfam" id="PF01697">
    <property type="entry name" value="Glyco_transf_92"/>
    <property type="match status" value="1"/>
</dbReference>
<keyword evidence="3 8" id="KW-0328">Glycosyltransferase</keyword>